<dbReference type="RefSeq" id="WP_006307979.1">
    <property type="nucleotide sequence ID" value="NZ_JH601133.1"/>
</dbReference>
<evidence type="ECO:0000313" key="3">
    <source>
        <dbReference type="Proteomes" id="UP000006190"/>
    </source>
</evidence>
<keyword evidence="3" id="KW-1185">Reference proteome</keyword>
<evidence type="ECO:0000313" key="2">
    <source>
        <dbReference type="EMBL" id="EHR38030.1"/>
    </source>
</evidence>
<dbReference type="HOGENOM" id="CLU_088550_0_0_9"/>
<dbReference type="Gene3D" id="1.10.1760.20">
    <property type="match status" value="1"/>
</dbReference>
<evidence type="ECO:0000256" key="1">
    <source>
        <dbReference type="SAM" id="Phobius"/>
    </source>
</evidence>
<accession>H3NGX5</accession>
<reference evidence="2 3" key="1">
    <citation type="submission" date="2012-01" db="EMBL/GenBank/DDBJ databases">
        <title>The Genome Sequence of Facklamia languida CCUG 37842.</title>
        <authorList>
            <consortium name="The Broad Institute Genome Sequencing Platform"/>
            <person name="Earl A."/>
            <person name="Ward D."/>
            <person name="Feldgarden M."/>
            <person name="Gevers D."/>
            <person name="Huys G."/>
            <person name="Young S.K."/>
            <person name="Zeng Q."/>
            <person name="Gargeya S."/>
            <person name="Fitzgerald M."/>
            <person name="Haas B."/>
            <person name="Abouelleil A."/>
            <person name="Alvarado L."/>
            <person name="Arachchi H.M."/>
            <person name="Berlin A."/>
            <person name="Chapman S.B."/>
            <person name="Gearin G."/>
            <person name="Goldberg J."/>
            <person name="Griggs A."/>
            <person name="Gujja S."/>
            <person name="Hansen M."/>
            <person name="Heiman D."/>
            <person name="Howarth C."/>
            <person name="Larimer J."/>
            <person name="Lui A."/>
            <person name="MacDonald P.J.P."/>
            <person name="McCowen C."/>
            <person name="Montmayeur A."/>
            <person name="Murphy C."/>
            <person name="Neiman D."/>
            <person name="Pearson M."/>
            <person name="Priest M."/>
            <person name="Roberts A."/>
            <person name="Saif S."/>
            <person name="Shea T."/>
            <person name="Sisk P."/>
            <person name="Stolte C."/>
            <person name="Sykes S."/>
            <person name="Wortman J."/>
            <person name="Nusbaum C."/>
            <person name="Birren B."/>
        </authorList>
    </citation>
    <scope>NUCLEOTIDE SEQUENCE [LARGE SCALE GENOMIC DNA]</scope>
    <source>
        <strain evidence="2 3">CCUG 37842</strain>
    </source>
</reference>
<organism evidence="2 3">
    <name type="scientific">Facklamia languida CCUG 37842</name>
    <dbReference type="NCBI Taxonomy" id="883113"/>
    <lineage>
        <taxon>Bacteria</taxon>
        <taxon>Bacillati</taxon>
        <taxon>Bacillota</taxon>
        <taxon>Bacilli</taxon>
        <taxon>Lactobacillales</taxon>
        <taxon>Aerococcaceae</taxon>
        <taxon>Facklamia</taxon>
    </lineage>
</organism>
<dbReference type="EMBL" id="AGEG01000002">
    <property type="protein sequence ID" value="EHR38030.1"/>
    <property type="molecule type" value="Genomic_DNA"/>
</dbReference>
<proteinExistence type="predicted"/>
<dbReference type="STRING" id="883113.HMPREF9708_00114"/>
<comment type="caution">
    <text evidence="2">The sequence shown here is derived from an EMBL/GenBank/DDBJ whole genome shotgun (WGS) entry which is preliminary data.</text>
</comment>
<gene>
    <name evidence="2" type="ORF">HMPREF9708_00114</name>
</gene>
<dbReference type="OrthoDB" id="9813540at2"/>
<dbReference type="PATRIC" id="fig|883113.3.peg.112"/>
<protein>
    <recommendedName>
        <fullName evidence="4">ECF transporter S component</fullName>
    </recommendedName>
</protein>
<dbReference type="AlphaFoldDB" id="H3NGX5"/>
<dbReference type="Proteomes" id="UP000006190">
    <property type="component" value="Unassembled WGS sequence"/>
</dbReference>
<name>H3NGX5_9LACT</name>
<feature type="transmembrane region" description="Helical" evidence="1">
    <location>
        <begin position="167"/>
        <end position="190"/>
    </location>
</feature>
<dbReference type="GO" id="GO:0022857">
    <property type="term" value="F:transmembrane transporter activity"/>
    <property type="evidence" value="ECO:0007669"/>
    <property type="project" value="InterPro"/>
</dbReference>
<dbReference type="eggNOG" id="COG4684">
    <property type="taxonomic scope" value="Bacteria"/>
</dbReference>
<dbReference type="InterPro" id="IPR024529">
    <property type="entry name" value="ECF_trnsprt_substrate-spec"/>
</dbReference>
<keyword evidence="1" id="KW-0812">Transmembrane</keyword>
<feature type="transmembrane region" description="Helical" evidence="1">
    <location>
        <begin position="125"/>
        <end position="147"/>
    </location>
</feature>
<feature type="transmembrane region" description="Helical" evidence="1">
    <location>
        <begin position="12"/>
        <end position="31"/>
    </location>
</feature>
<feature type="transmembrane region" description="Helical" evidence="1">
    <location>
        <begin position="86"/>
        <end position="113"/>
    </location>
</feature>
<sequence>MLNLHQDRTNRTLSLVHLGLFFGIILLQTWVPFLGYIAIPPLNITIIHVTVMIATLYLGIREGFLVGTFWGLNSLLRAYLMPTSPMYVYVFSSPLVSLLPRMIMPLLVGWFYHHGSSHLSHQWRLRLSGLMGSLLNTILVLGSIAIFKRAEYLQIQGADLNGLWKVLGGIILVNGIPEAIFAAMAIPIIIKALTHFEKGQTLL</sequence>
<keyword evidence="1" id="KW-1133">Transmembrane helix</keyword>
<evidence type="ECO:0008006" key="4">
    <source>
        <dbReference type="Google" id="ProtNLM"/>
    </source>
</evidence>
<feature type="transmembrane region" description="Helical" evidence="1">
    <location>
        <begin position="37"/>
        <end position="58"/>
    </location>
</feature>
<dbReference type="Pfam" id="PF12822">
    <property type="entry name" value="ECF_trnsprt"/>
    <property type="match status" value="1"/>
</dbReference>
<keyword evidence="1" id="KW-0472">Membrane</keyword>